<evidence type="ECO:0000313" key="1">
    <source>
        <dbReference type="EMBL" id="CEK48374.1"/>
    </source>
</evidence>
<protein>
    <submittedName>
        <fullName evidence="1">Uncharacterized protein</fullName>
    </submittedName>
</protein>
<feature type="non-terminal residue" evidence="1">
    <location>
        <position position="72"/>
    </location>
</feature>
<proteinExistence type="predicted"/>
<reference evidence="1" key="1">
    <citation type="submission" date="2014-12" db="EMBL/GenBank/DDBJ databases">
        <title>Insight into the proteome of Arion vulgaris.</title>
        <authorList>
            <person name="Aradska J."/>
            <person name="Bulat T."/>
            <person name="Smidak R."/>
            <person name="Sarate P."/>
            <person name="Gangsoo J."/>
            <person name="Sialana F."/>
            <person name="Bilban M."/>
            <person name="Lubec G."/>
        </authorList>
    </citation>
    <scope>NUCLEOTIDE SEQUENCE</scope>
    <source>
        <tissue evidence="1">Skin</tissue>
    </source>
</reference>
<sequence>LSLPDKLSTMVIAIKSDQVNIPAGTGVIKSEEVIEMVAGILPDSNSTLSYLESSSHLSILKSQSSWSAEEIG</sequence>
<gene>
    <name evidence="1" type="primary">ORF3792</name>
</gene>
<feature type="non-terminal residue" evidence="1">
    <location>
        <position position="1"/>
    </location>
</feature>
<organism evidence="1">
    <name type="scientific">Arion vulgaris</name>
    <dbReference type="NCBI Taxonomy" id="1028688"/>
    <lineage>
        <taxon>Eukaryota</taxon>
        <taxon>Metazoa</taxon>
        <taxon>Spiralia</taxon>
        <taxon>Lophotrochozoa</taxon>
        <taxon>Mollusca</taxon>
        <taxon>Gastropoda</taxon>
        <taxon>Heterobranchia</taxon>
        <taxon>Euthyneura</taxon>
        <taxon>Panpulmonata</taxon>
        <taxon>Eupulmonata</taxon>
        <taxon>Stylommatophora</taxon>
        <taxon>Helicina</taxon>
        <taxon>Arionoidea</taxon>
        <taxon>Arionidae</taxon>
        <taxon>Arion</taxon>
    </lineage>
</organism>
<dbReference type="AlphaFoldDB" id="A0A0B6XWU9"/>
<name>A0A0B6XWU9_9EUPU</name>
<accession>A0A0B6XWU9</accession>
<dbReference type="EMBL" id="HACG01001509">
    <property type="protein sequence ID" value="CEK48374.1"/>
    <property type="molecule type" value="Transcribed_RNA"/>
</dbReference>